<evidence type="ECO:0008006" key="4">
    <source>
        <dbReference type="Google" id="ProtNLM"/>
    </source>
</evidence>
<keyword evidence="3" id="KW-1185">Reference proteome</keyword>
<accession>A0ABW2Z478</accession>
<reference evidence="3" key="1">
    <citation type="journal article" date="2019" name="Int. J. Syst. Evol. Microbiol.">
        <title>The Global Catalogue of Microorganisms (GCM) 10K type strain sequencing project: providing services to taxonomists for standard genome sequencing and annotation.</title>
        <authorList>
            <consortium name="The Broad Institute Genomics Platform"/>
            <consortium name="The Broad Institute Genome Sequencing Center for Infectious Disease"/>
            <person name="Wu L."/>
            <person name="Ma J."/>
        </authorList>
    </citation>
    <scope>NUCLEOTIDE SEQUENCE [LARGE SCALE GENOMIC DNA]</scope>
    <source>
        <strain evidence="3">CCUG 60022</strain>
    </source>
</reference>
<comment type="caution">
    <text evidence="2">The sequence shown here is derived from an EMBL/GenBank/DDBJ whole genome shotgun (WGS) entry which is preliminary data.</text>
</comment>
<feature type="transmembrane region" description="Helical" evidence="1">
    <location>
        <begin position="109"/>
        <end position="128"/>
    </location>
</feature>
<evidence type="ECO:0000313" key="3">
    <source>
        <dbReference type="Proteomes" id="UP001597032"/>
    </source>
</evidence>
<name>A0ABW2Z478_9FLAO</name>
<keyword evidence="1" id="KW-1133">Transmembrane helix</keyword>
<evidence type="ECO:0000256" key="1">
    <source>
        <dbReference type="SAM" id="Phobius"/>
    </source>
</evidence>
<feature type="transmembrane region" description="Helical" evidence="1">
    <location>
        <begin position="6"/>
        <end position="23"/>
    </location>
</feature>
<feature type="transmembrane region" description="Helical" evidence="1">
    <location>
        <begin position="44"/>
        <end position="64"/>
    </location>
</feature>
<dbReference type="RefSeq" id="WP_386781523.1">
    <property type="nucleotide sequence ID" value="NZ_JBHTIC010000005.1"/>
</dbReference>
<feature type="transmembrane region" description="Helical" evidence="1">
    <location>
        <begin position="70"/>
        <end position="89"/>
    </location>
</feature>
<keyword evidence="1" id="KW-0812">Transmembrane</keyword>
<sequence>MENSSIYLAKFWGWYLIIFFLILSFNPKRIRQIVIDLKDQKFTIIISFLAIIIGLLNLLFHNIWKADYRIIITLFGWCSLLLGLSLFIIPKQTVKWLNFVNIKFVQVFYILLFLIGVYLLSIVYGIIIY</sequence>
<evidence type="ECO:0000313" key="2">
    <source>
        <dbReference type="EMBL" id="MFD0761220.1"/>
    </source>
</evidence>
<dbReference type="EMBL" id="JBHTIC010000005">
    <property type="protein sequence ID" value="MFD0761220.1"/>
    <property type="molecule type" value="Genomic_DNA"/>
</dbReference>
<organism evidence="2 3">
    <name type="scientific">Lutibacter aestuarii</name>
    <dbReference type="NCBI Taxonomy" id="861111"/>
    <lineage>
        <taxon>Bacteria</taxon>
        <taxon>Pseudomonadati</taxon>
        <taxon>Bacteroidota</taxon>
        <taxon>Flavobacteriia</taxon>
        <taxon>Flavobacteriales</taxon>
        <taxon>Flavobacteriaceae</taxon>
        <taxon>Lutibacter</taxon>
    </lineage>
</organism>
<gene>
    <name evidence="2" type="ORF">ACFQZW_03925</name>
</gene>
<proteinExistence type="predicted"/>
<keyword evidence="1" id="KW-0472">Membrane</keyword>
<dbReference type="Proteomes" id="UP001597032">
    <property type="component" value="Unassembled WGS sequence"/>
</dbReference>
<protein>
    <recommendedName>
        <fullName evidence="4">DUF3397 domain-containing protein</fullName>
    </recommendedName>
</protein>